<name>A0A976MBA5_THEOR</name>
<dbReference type="EMBL" id="CP056070">
    <property type="protein sequence ID" value="UKK01106.2"/>
    <property type="molecule type" value="Genomic_DNA"/>
</dbReference>
<evidence type="ECO:0000313" key="3">
    <source>
        <dbReference type="EMBL" id="UKK01106.2"/>
    </source>
</evidence>
<reference evidence="3" key="1">
    <citation type="submission" date="2022-07" db="EMBL/GenBank/DDBJ databases">
        <title>Evaluation of T. orientalis genome assembly methods using nanopore sequencing and analysis of variation between genomes.</title>
        <authorList>
            <person name="Yam J."/>
            <person name="Micallef M.L."/>
            <person name="Liu M."/>
            <person name="Djordjevic S.P."/>
            <person name="Bogema D.R."/>
            <person name="Jenkins C."/>
        </authorList>
    </citation>
    <scope>NUCLEOTIDE SEQUENCE</scope>
    <source>
        <strain evidence="3">Goon Nure</strain>
    </source>
</reference>
<dbReference type="Proteomes" id="UP000244811">
    <property type="component" value="Chromosome 3"/>
</dbReference>
<keyword evidence="1" id="KW-0175">Coiled coil</keyword>
<accession>A0A976MBA5</accession>
<feature type="coiled-coil region" evidence="1">
    <location>
        <begin position="89"/>
        <end position="128"/>
    </location>
</feature>
<dbReference type="AlphaFoldDB" id="A0A976MBA5"/>
<proteinExistence type="predicted"/>
<evidence type="ECO:0000256" key="1">
    <source>
        <dbReference type="SAM" id="Coils"/>
    </source>
</evidence>
<sequence length="189" mass="21780">MDLNNDLLGIKSPEPEKAPEDVTSQAPLSHSASTVTIELSKTNSHVSNEVKVNTEVLTNSNKPEFGLNPYEVWVKNNNERIEKLKLKEAQDVENRIKAAALELENWHKDRKKQIEENLKKLKEEEESNKPSDNNVFDWVKTCKYLQTSEFFIKDQSGGHNQKLIELIVKKRKMLEKENEAKEQPVTNLI</sequence>
<feature type="region of interest" description="Disordered" evidence="2">
    <location>
        <begin position="1"/>
        <end position="31"/>
    </location>
</feature>
<protein>
    <recommendedName>
        <fullName evidence="5">Clathrin light chain</fullName>
    </recommendedName>
</protein>
<evidence type="ECO:0000313" key="4">
    <source>
        <dbReference type="Proteomes" id="UP000244811"/>
    </source>
</evidence>
<evidence type="ECO:0008006" key="5">
    <source>
        <dbReference type="Google" id="ProtNLM"/>
    </source>
</evidence>
<feature type="compositionally biased region" description="Polar residues" evidence="2">
    <location>
        <begin position="22"/>
        <end position="31"/>
    </location>
</feature>
<gene>
    <name evidence="3" type="ORF">MACK_001919</name>
</gene>
<organism evidence="3 4">
    <name type="scientific">Theileria orientalis</name>
    <dbReference type="NCBI Taxonomy" id="68886"/>
    <lineage>
        <taxon>Eukaryota</taxon>
        <taxon>Sar</taxon>
        <taxon>Alveolata</taxon>
        <taxon>Apicomplexa</taxon>
        <taxon>Aconoidasida</taxon>
        <taxon>Piroplasmida</taxon>
        <taxon>Theileriidae</taxon>
        <taxon>Theileria</taxon>
    </lineage>
</organism>
<evidence type="ECO:0000256" key="2">
    <source>
        <dbReference type="SAM" id="MobiDB-lite"/>
    </source>
</evidence>